<dbReference type="InterPro" id="IPR035437">
    <property type="entry name" value="SNase_OB-fold_sf"/>
</dbReference>
<name>A0A091R5I8_MERNU</name>
<gene>
    <name evidence="1" type="ORF">N331_11368</name>
</gene>
<evidence type="ECO:0000313" key="1">
    <source>
        <dbReference type="EMBL" id="KFQ34186.1"/>
    </source>
</evidence>
<feature type="non-terminal residue" evidence="1">
    <location>
        <position position="159"/>
    </location>
</feature>
<dbReference type="PANTHER" id="PTHR22948:SF19">
    <property type="entry name" value="TUDOR DOMAIN-CONTAINING PROTEIN 5"/>
    <property type="match status" value="1"/>
</dbReference>
<reference evidence="1 2" key="1">
    <citation type="submission" date="2014-04" db="EMBL/GenBank/DDBJ databases">
        <title>Genome evolution of avian class.</title>
        <authorList>
            <person name="Zhang G."/>
            <person name="Li C."/>
        </authorList>
    </citation>
    <scope>NUCLEOTIDE SEQUENCE [LARGE SCALE GENOMIC DNA]</scope>
    <source>
        <strain evidence="1">BGI_N331</strain>
    </source>
</reference>
<accession>A0A091R5I8</accession>
<sequence>LTESSVQSGQLCCVPVTDWWHHLVIHCVISEREVEVFSADYEHLKIVQKSWLRFFKWCYLRLPAQAIPCSLAGVKPVEGQWSSAAALLLQELCGSDLLVGLVDESVSGILHIFLSDTAAKEDVSFHRVLSNRGHAVICKENLPSQGFRELTPLALYVQP</sequence>
<feature type="non-terminal residue" evidence="1">
    <location>
        <position position="1"/>
    </location>
</feature>
<protein>
    <submittedName>
        <fullName evidence="1">Tudor domain-containing protein 5</fullName>
    </submittedName>
</protein>
<dbReference type="Gene3D" id="2.40.50.90">
    <property type="match status" value="1"/>
</dbReference>
<dbReference type="PANTHER" id="PTHR22948">
    <property type="entry name" value="TUDOR DOMAIN CONTAINING PROTEIN"/>
    <property type="match status" value="1"/>
</dbReference>
<dbReference type="Gene3D" id="2.30.30.140">
    <property type="match status" value="1"/>
</dbReference>
<organism evidence="1 2">
    <name type="scientific">Merops nubicus</name>
    <name type="common">Northern carmine bee-eater</name>
    <dbReference type="NCBI Taxonomy" id="57421"/>
    <lineage>
        <taxon>Eukaryota</taxon>
        <taxon>Metazoa</taxon>
        <taxon>Chordata</taxon>
        <taxon>Craniata</taxon>
        <taxon>Vertebrata</taxon>
        <taxon>Euteleostomi</taxon>
        <taxon>Archelosauria</taxon>
        <taxon>Archosauria</taxon>
        <taxon>Dinosauria</taxon>
        <taxon>Saurischia</taxon>
        <taxon>Theropoda</taxon>
        <taxon>Coelurosauria</taxon>
        <taxon>Aves</taxon>
        <taxon>Neognathae</taxon>
        <taxon>Neoaves</taxon>
        <taxon>Telluraves</taxon>
        <taxon>Coraciimorphae</taxon>
        <taxon>Coraciiformes</taxon>
        <taxon>Meropidae</taxon>
        <taxon>Merops</taxon>
    </lineage>
</organism>
<dbReference type="EMBL" id="KK712435">
    <property type="protein sequence ID" value="KFQ34186.1"/>
    <property type="molecule type" value="Genomic_DNA"/>
</dbReference>
<keyword evidence="2" id="KW-1185">Reference proteome</keyword>
<evidence type="ECO:0000313" key="2">
    <source>
        <dbReference type="Proteomes" id="UP000052967"/>
    </source>
</evidence>
<dbReference type="Proteomes" id="UP000052967">
    <property type="component" value="Unassembled WGS sequence"/>
</dbReference>
<dbReference type="SUPFAM" id="SSF63748">
    <property type="entry name" value="Tudor/PWWP/MBT"/>
    <property type="match status" value="1"/>
</dbReference>
<proteinExistence type="predicted"/>
<dbReference type="AlphaFoldDB" id="A0A091R5I8"/>
<dbReference type="InterPro" id="IPR050621">
    <property type="entry name" value="Tudor_domain_containing"/>
</dbReference>